<keyword evidence="4" id="KW-1185">Reference proteome</keyword>
<dbReference type="InterPro" id="IPR012349">
    <property type="entry name" value="Split_barrel_FMN-bd"/>
</dbReference>
<gene>
    <name evidence="3" type="ORF">NTE_02627</name>
</gene>
<dbReference type="PANTHER" id="PTHR35176:SF2">
    <property type="entry name" value="F420H(2)-DEPENDENT REDUCTASE RV1155"/>
    <property type="match status" value="1"/>
</dbReference>
<proteinExistence type="predicted"/>
<dbReference type="GO" id="GO:0070967">
    <property type="term" value="F:coenzyme F420 binding"/>
    <property type="evidence" value="ECO:0007669"/>
    <property type="project" value="TreeGrafter"/>
</dbReference>
<dbReference type="OrthoDB" id="4669at2157"/>
<accession>A0A075MU02</accession>
<protein>
    <submittedName>
        <fullName evidence="3">PPOX class probable F420-dependent enzyme, Rv0121 family</fullName>
    </submittedName>
</protein>
<dbReference type="RefSeq" id="WP_148701200.1">
    <property type="nucleotide sequence ID" value="NZ_CP007174.1"/>
</dbReference>
<dbReference type="KEGG" id="nev:NTE_02627"/>
<sequence length="152" mass="17478">MDDDNATAIIAHDVKELVERARVARLATVDSESKPHLVPIVFVFDDNCFFVPIDEKRKTVKPENLRRLRNIRDNPNVALLIDEYYDDDWTRLAFVMIRGKASIMMAGKTQGGIQLNKVYEKLIAKYPQYQKIGPGETCIVIRPEKVTSWRNS</sequence>
<evidence type="ECO:0000259" key="2">
    <source>
        <dbReference type="Pfam" id="PF01243"/>
    </source>
</evidence>
<dbReference type="InterPro" id="IPR019967">
    <property type="entry name" value="F420-dep_enz_PPOX_Rv0121"/>
</dbReference>
<evidence type="ECO:0000313" key="4">
    <source>
        <dbReference type="Proteomes" id="UP000028194"/>
    </source>
</evidence>
<dbReference type="NCBIfam" id="TIGR03668">
    <property type="entry name" value="Rv0121_F420"/>
    <property type="match status" value="1"/>
</dbReference>
<dbReference type="EMBL" id="CP007174">
    <property type="protein sequence ID" value="AIF84670.1"/>
    <property type="molecule type" value="Genomic_DNA"/>
</dbReference>
<dbReference type="InterPro" id="IPR052019">
    <property type="entry name" value="F420H2_bilvrd_red/Heme_oxyg"/>
</dbReference>
<dbReference type="PANTHER" id="PTHR35176">
    <property type="entry name" value="HEME OXYGENASE HI_0854-RELATED"/>
    <property type="match status" value="1"/>
</dbReference>
<reference evidence="3 4" key="1">
    <citation type="journal article" date="2014" name="PLoS ONE">
        <title>Genome Sequence of Candidatus Nitrososphaera evergladensis from Group I.1b Enriched from Everglades Soil Reveals Novel Genomic Features of the Ammonia-Oxidizing Archaea.</title>
        <authorList>
            <person name="Zhalnina K.V."/>
            <person name="Dias R."/>
            <person name="Leonard M.T."/>
            <person name="Dorr de Quadros P."/>
            <person name="Camargo F.A."/>
            <person name="Drew J.C."/>
            <person name="Farmerie W.G."/>
            <person name="Daroub S.H."/>
            <person name="Triplett E.W."/>
        </authorList>
    </citation>
    <scope>NUCLEOTIDE SEQUENCE [LARGE SCALE GENOMIC DNA]</scope>
    <source>
        <strain evidence="3 4">SR1</strain>
    </source>
</reference>
<dbReference type="Pfam" id="PF01243">
    <property type="entry name" value="PNPOx_N"/>
    <property type="match status" value="1"/>
</dbReference>
<dbReference type="STRING" id="1459636.NTE_02627"/>
<dbReference type="InterPro" id="IPR011576">
    <property type="entry name" value="Pyridox_Oxase_N"/>
</dbReference>
<dbReference type="GO" id="GO:0016627">
    <property type="term" value="F:oxidoreductase activity, acting on the CH-CH group of donors"/>
    <property type="evidence" value="ECO:0007669"/>
    <property type="project" value="TreeGrafter"/>
</dbReference>
<dbReference type="Gene3D" id="2.30.110.10">
    <property type="entry name" value="Electron Transport, Fmn-binding Protein, Chain A"/>
    <property type="match status" value="1"/>
</dbReference>
<evidence type="ECO:0000313" key="3">
    <source>
        <dbReference type="EMBL" id="AIF84670.1"/>
    </source>
</evidence>
<name>A0A075MU02_9ARCH</name>
<evidence type="ECO:0000256" key="1">
    <source>
        <dbReference type="ARBA" id="ARBA00023002"/>
    </source>
</evidence>
<dbReference type="Proteomes" id="UP000028194">
    <property type="component" value="Chromosome"/>
</dbReference>
<organism evidence="3 4">
    <name type="scientific">Candidatus Nitrososphaera evergladensis SR1</name>
    <dbReference type="NCBI Taxonomy" id="1459636"/>
    <lineage>
        <taxon>Archaea</taxon>
        <taxon>Nitrososphaerota</taxon>
        <taxon>Nitrososphaeria</taxon>
        <taxon>Nitrososphaerales</taxon>
        <taxon>Nitrososphaeraceae</taxon>
        <taxon>Nitrososphaera</taxon>
    </lineage>
</organism>
<dbReference type="eggNOG" id="arCOG00516">
    <property type="taxonomic scope" value="Archaea"/>
</dbReference>
<dbReference type="SUPFAM" id="SSF50475">
    <property type="entry name" value="FMN-binding split barrel"/>
    <property type="match status" value="1"/>
</dbReference>
<feature type="domain" description="Pyridoxamine 5'-phosphate oxidase N-terminal" evidence="2">
    <location>
        <begin position="12"/>
        <end position="149"/>
    </location>
</feature>
<keyword evidence="1" id="KW-0560">Oxidoreductase</keyword>
<dbReference type="GeneID" id="41598320"/>
<dbReference type="HOGENOM" id="CLU_115786_0_0_2"/>
<dbReference type="GO" id="GO:0005829">
    <property type="term" value="C:cytosol"/>
    <property type="evidence" value="ECO:0007669"/>
    <property type="project" value="TreeGrafter"/>
</dbReference>
<dbReference type="AlphaFoldDB" id="A0A075MU02"/>